<dbReference type="KEGG" id="hir:HETIRDRAFT_156310"/>
<evidence type="ECO:0000256" key="6">
    <source>
        <dbReference type="ARBA" id="ARBA00022989"/>
    </source>
</evidence>
<dbReference type="GO" id="GO:0012505">
    <property type="term" value="C:endomembrane system"/>
    <property type="evidence" value="ECO:0007669"/>
    <property type="project" value="UniProtKB-SubCell"/>
</dbReference>
<dbReference type="OrthoDB" id="5197598at2759"/>
<evidence type="ECO:0000256" key="1">
    <source>
        <dbReference type="ARBA" id="ARBA00004127"/>
    </source>
</evidence>
<reference evidence="10 11" key="1">
    <citation type="journal article" date="2012" name="New Phytol.">
        <title>Insight into trade-off between wood decay and parasitism from the genome of a fungal forest pathogen.</title>
        <authorList>
            <person name="Olson A."/>
            <person name="Aerts A."/>
            <person name="Asiegbu F."/>
            <person name="Belbahri L."/>
            <person name="Bouzid O."/>
            <person name="Broberg A."/>
            <person name="Canback B."/>
            <person name="Coutinho P.M."/>
            <person name="Cullen D."/>
            <person name="Dalman K."/>
            <person name="Deflorio G."/>
            <person name="van Diepen L.T."/>
            <person name="Dunand C."/>
            <person name="Duplessis S."/>
            <person name="Durling M."/>
            <person name="Gonthier P."/>
            <person name="Grimwood J."/>
            <person name="Fossdal C.G."/>
            <person name="Hansson D."/>
            <person name="Henrissat B."/>
            <person name="Hietala A."/>
            <person name="Himmelstrand K."/>
            <person name="Hoffmeister D."/>
            <person name="Hogberg N."/>
            <person name="James T.Y."/>
            <person name="Karlsson M."/>
            <person name="Kohler A."/>
            <person name="Kues U."/>
            <person name="Lee Y.H."/>
            <person name="Lin Y.C."/>
            <person name="Lind M."/>
            <person name="Lindquist E."/>
            <person name="Lombard V."/>
            <person name="Lucas S."/>
            <person name="Lunden K."/>
            <person name="Morin E."/>
            <person name="Murat C."/>
            <person name="Park J."/>
            <person name="Raffaello T."/>
            <person name="Rouze P."/>
            <person name="Salamov A."/>
            <person name="Schmutz J."/>
            <person name="Solheim H."/>
            <person name="Stahlberg J."/>
            <person name="Velez H."/>
            <person name="de Vries R.P."/>
            <person name="Wiebenga A."/>
            <person name="Woodward S."/>
            <person name="Yakovlev I."/>
            <person name="Garbelotto M."/>
            <person name="Martin F."/>
            <person name="Grigoriev I.V."/>
            <person name="Stenlid J."/>
        </authorList>
    </citation>
    <scope>NUCLEOTIDE SEQUENCE [LARGE SCALE GENOMIC DNA]</scope>
    <source>
        <strain evidence="10 11">TC 32-1</strain>
    </source>
</reference>
<feature type="transmembrane region" description="Helical" evidence="8">
    <location>
        <begin position="265"/>
        <end position="284"/>
    </location>
</feature>
<dbReference type="GeneID" id="20667636"/>
<dbReference type="EMBL" id="KI925458">
    <property type="protein sequence ID" value="ETW81678.1"/>
    <property type="molecule type" value="Genomic_DNA"/>
</dbReference>
<sequence>MLPLLPPLRLALPGSHRRLTLFGRSLLLLSAELLANAACWIVAGILFGKDPGRQPILSLSLLAWTIGLRHALDADHISAIDNATRGLISLGQLPVTCGLFFSLGHSTIVIVVNIAIAISTDVADKIGGVGDVGGIVGGRNSVSAICAAFLFIVGMANSIILYRILRKRRQNKVRRAEQLARGETPNDMDDIIEDEVNYNKTIMMKVIGPVVKFVDRPWKMYPVGVLFGFGFDTASSIALLAVSAIAKKGSDGKSIPSSEIVVLPLLFTAGMTLLDSLDSILMLYSYSGFPERSFALFEPISEVPQNATIMAQAAAADVDATAAATRPSRVGDVEQPSHPPTINEVVVDRPTESSPKSSRSQADLLIQGAGIDHTDADSNIVAVEETASREQKVKRNLMSGLSIILTFMSIMVAFSISLITIMGMIGDNCTRCQEAMNADDGGGLAGRWWRFWAAANGNSGYIGAAIVGVFLFIVGSWYGIRWAFRKLLARRQRPMSR</sequence>
<keyword evidence="7 8" id="KW-0472">Membrane</keyword>
<comment type="similarity">
    <text evidence="2 8">Belongs to the NiCoT transporter (TC 2.A.52) family.</text>
</comment>
<dbReference type="GO" id="GO:0005886">
    <property type="term" value="C:plasma membrane"/>
    <property type="evidence" value="ECO:0007669"/>
    <property type="project" value="UniProtKB-SubCell"/>
</dbReference>
<name>W4K7A0_HETIT</name>
<organism evidence="10 11">
    <name type="scientific">Heterobasidion irregulare (strain TC 32-1)</name>
    <dbReference type="NCBI Taxonomy" id="747525"/>
    <lineage>
        <taxon>Eukaryota</taxon>
        <taxon>Fungi</taxon>
        <taxon>Dikarya</taxon>
        <taxon>Basidiomycota</taxon>
        <taxon>Agaricomycotina</taxon>
        <taxon>Agaricomycetes</taxon>
        <taxon>Russulales</taxon>
        <taxon>Bondarzewiaceae</taxon>
        <taxon>Heterobasidion</taxon>
        <taxon>Heterobasidion annosum species complex</taxon>
    </lineage>
</organism>
<dbReference type="eggNOG" id="ENOG502RIYK">
    <property type="taxonomic scope" value="Eukaryota"/>
</dbReference>
<dbReference type="HOGENOM" id="CLU_036094_1_0_1"/>
<evidence type="ECO:0000256" key="7">
    <source>
        <dbReference type="ARBA" id="ARBA00023136"/>
    </source>
</evidence>
<proteinExistence type="inferred from homology"/>
<dbReference type="AlphaFoldDB" id="W4K7A0"/>
<feature type="transmembrane region" description="Helical" evidence="8">
    <location>
        <begin position="221"/>
        <end position="245"/>
    </location>
</feature>
<feature type="transmembrane region" description="Helical" evidence="8">
    <location>
        <begin position="93"/>
        <end position="118"/>
    </location>
</feature>
<evidence type="ECO:0000256" key="8">
    <source>
        <dbReference type="RuleBase" id="RU362101"/>
    </source>
</evidence>
<evidence type="ECO:0000256" key="4">
    <source>
        <dbReference type="ARBA" id="ARBA00022596"/>
    </source>
</evidence>
<feature type="transmembrane region" description="Helical" evidence="8">
    <location>
        <begin position="26"/>
        <end position="48"/>
    </location>
</feature>
<evidence type="ECO:0000313" key="10">
    <source>
        <dbReference type="EMBL" id="ETW81678.1"/>
    </source>
</evidence>
<dbReference type="Proteomes" id="UP000030671">
    <property type="component" value="Unassembled WGS sequence"/>
</dbReference>
<keyword evidence="11" id="KW-1185">Reference proteome</keyword>
<accession>W4K7A0</accession>
<feature type="transmembrane region" description="Helical" evidence="8">
    <location>
        <begin position="461"/>
        <end position="484"/>
    </location>
</feature>
<dbReference type="InterPro" id="IPR011541">
    <property type="entry name" value="Ni/Co_transpt_high_affinity"/>
</dbReference>
<evidence type="ECO:0000256" key="5">
    <source>
        <dbReference type="ARBA" id="ARBA00022692"/>
    </source>
</evidence>
<dbReference type="Pfam" id="PF03824">
    <property type="entry name" value="NicO"/>
    <property type="match status" value="1"/>
</dbReference>
<dbReference type="GO" id="GO:0015099">
    <property type="term" value="F:nickel cation transmembrane transporter activity"/>
    <property type="evidence" value="ECO:0007669"/>
    <property type="project" value="UniProtKB-UniRule"/>
</dbReference>
<keyword evidence="3 8" id="KW-0813">Transport</keyword>
<dbReference type="InParanoid" id="W4K7A0"/>
<evidence type="ECO:0000256" key="3">
    <source>
        <dbReference type="ARBA" id="ARBA00022448"/>
    </source>
</evidence>
<evidence type="ECO:0000256" key="9">
    <source>
        <dbReference type="SAM" id="MobiDB-lite"/>
    </source>
</evidence>
<evidence type="ECO:0000256" key="2">
    <source>
        <dbReference type="ARBA" id="ARBA00010892"/>
    </source>
</evidence>
<dbReference type="RefSeq" id="XP_009546302.1">
    <property type="nucleotide sequence ID" value="XM_009548007.1"/>
</dbReference>
<dbReference type="STRING" id="747525.W4K7A0"/>
<feature type="transmembrane region" description="Helical" evidence="8">
    <location>
        <begin position="142"/>
        <end position="165"/>
    </location>
</feature>
<protein>
    <recommendedName>
        <fullName evidence="8">Nickel/cobalt efflux system</fullName>
    </recommendedName>
</protein>
<dbReference type="PANTHER" id="PTHR31611:SF0">
    <property type="entry name" value="HIGH-AFFINITY NICKEL TRANSPORT PROTEIN NIC1"/>
    <property type="match status" value="1"/>
</dbReference>
<feature type="transmembrane region" description="Helical" evidence="8">
    <location>
        <begin position="397"/>
        <end position="421"/>
    </location>
</feature>
<keyword evidence="5 8" id="KW-0812">Transmembrane</keyword>
<keyword evidence="4" id="KW-0533">Nickel</keyword>
<dbReference type="PANTHER" id="PTHR31611">
    <property type="entry name" value="HIGH-AFFINITY NICKEL TRANSPORT PROTEIN NIC1"/>
    <property type="match status" value="1"/>
</dbReference>
<keyword evidence="6 8" id="KW-1133">Transmembrane helix</keyword>
<gene>
    <name evidence="10" type="ORF">HETIRDRAFT_156310</name>
</gene>
<evidence type="ECO:0000313" key="11">
    <source>
        <dbReference type="Proteomes" id="UP000030671"/>
    </source>
</evidence>
<comment type="subcellular location">
    <subcellularLocation>
        <location evidence="8">Cell membrane</location>
        <topology evidence="8">Multi-pass membrane protein</topology>
    </subcellularLocation>
    <subcellularLocation>
        <location evidence="1">Endomembrane system</location>
        <topology evidence="1">Multi-pass membrane protein</topology>
    </subcellularLocation>
</comment>
<feature type="region of interest" description="Disordered" evidence="9">
    <location>
        <begin position="328"/>
        <end position="360"/>
    </location>
</feature>
<dbReference type="InterPro" id="IPR004688">
    <property type="entry name" value="Ni/Co_transpt"/>
</dbReference>